<dbReference type="InterPro" id="IPR003660">
    <property type="entry name" value="HAMP_dom"/>
</dbReference>
<dbReference type="EC" id="2.7.7.65" evidence="1"/>
<evidence type="ECO:0000256" key="2">
    <source>
        <dbReference type="ARBA" id="ARBA00034247"/>
    </source>
</evidence>
<dbReference type="RefSeq" id="WP_189412204.1">
    <property type="nucleotide sequence ID" value="NZ_BMYJ01000008.1"/>
</dbReference>
<evidence type="ECO:0000313" key="7">
    <source>
        <dbReference type="Proteomes" id="UP000638981"/>
    </source>
</evidence>
<keyword evidence="3" id="KW-0472">Membrane</keyword>
<dbReference type="FunFam" id="3.30.70.270:FF:000001">
    <property type="entry name" value="Diguanylate cyclase domain protein"/>
    <property type="match status" value="1"/>
</dbReference>
<protein>
    <recommendedName>
        <fullName evidence="1">diguanylate cyclase</fullName>
        <ecNumber evidence="1">2.7.7.65</ecNumber>
    </recommendedName>
</protein>
<dbReference type="SMART" id="SM00304">
    <property type="entry name" value="HAMP"/>
    <property type="match status" value="1"/>
</dbReference>
<gene>
    <name evidence="6" type="ORF">GCM10007315_26880</name>
</gene>
<reference evidence="6" key="1">
    <citation type="journal article" date="2014" name="Int. J. Syst. Evol. Microbiol.">
        <title>Complete genome sequence of Corynebacterium casei LMG S-19264T (=DSM 44701T), isolated from a smear-ripened cheese.</title>
        <authorList>
            <consortium name="US DOE Joint Genome Institute (JGI-PGF)"/>
            <person name="Walter F."/>
            <person name="Albersmeier A."/>
            <person name="Kalinowski J."/>
            <person name="Ruckert C."/>
        </authorList>
    </citation>
    <scope>NUCLEOTIDE SEQUENCE</scope>
    <source>
        <strain evidence="6">KCTC 23310</strain>
    </source>
</reference>
<dbReference type="CDD" id="cd01949">
    <property type="entry name" value="GGDEF"/>
    <property type="match status" value="1"/>
</dbReference>
<feature type="domain" description="HAMP" evidence="4">
    <location>
        <begin position="71"/>
        <end position="123"/>
    </location>
</feature>
<dbReference type="PANTHER" id="PTHR45138:SF9">
    <property type="entry name" value="DIGUANYLATE CYCLASE DGCM-RELATED"/>
    <property type="match status" value="1"/>
</dbReference>
<dbReference type="PROSITE" id="PS50885">
    <property type="entry name" value="HAMP"/>
    <property type="match status" value="1"/>
</dbReference>
<dbReference type="InterPro" id="IPR029787">
    <property type="entry name" value="Nucleotide_cyclase"/>
</dbReference>
<dbReference type="PANTHER" id="PTHR45138">
    <property type="entry name" value="REGULATORY COMPONENTS OF SENSORY TRANSDUCTION SYSTEM"/>
    <property type="match status" value="1"/>
</dbReference>
<evidence type="ECO:0000313" key="6">
    <source>
        <dbReference type="EMBL" id="GHC61475.1"/>
    </source>
</evidence>
<comment type="catalytic activity">
    <reaction evidence="2">
        <text>2 GTP = 3',3'-c-di-GMP + 2 diphosphate</text>
        <dbReference type="Rhea" id="RHEA:24898"/>
        <dbReference type="ChEBI" id="CHEBI:33019"/>
        <dbReference type="ChEBI" id="CHEBI:37565"/>
        <dbReference type="ChEBI" id="CHEBI:58805"/>
        <dbReference type="EC" id="2.7.7.65"/>
    </reaction>
</comment>
<dbReference type="SUPFAM" id="SSF158472">
    <property type="entry name" value="HAMP domain-like"/>
    <property type="match status" value="1"/>
</dbReference>
<evidence type="ECO:0000256" key="3">
    <source>
        <dbReference type="SAM" id="Phobius"/>
    </source>
</evidence>
<dbReference type="GO" id="GO:0007165">
    <property type="term" value="P:signal transduction"/>
    <property type="evidence" value="ECO:0007669"/>
    <property type="project" value="InterPro"/>
</dbReference>
<name>A0A918TSJ1_9RHOB</name>
<sequence>MRIYKALARLFPGSFTAKVFFLAFVGTHVPLIVLIAYLLGGPDGLSQHLDILAMVLVATLVGTAATLFALKAILRPVYQVERAMQRFEDEGIIAPLPQDMQDELGRLMQRAGRMMARLQDRIETTQRSADTDPLTGVLNRRGFERRTARDGSGAVLHFDLDHFKAINDRLGHDAGDQVLQDVARLVADGLRQDDVLARFGGEEFVVFLSDVSAEEARLAAERLRRAIAENIRAGGAAVTASVGVSHGAGTLAERIARADQATYLSKNTGRNRVTVLPMGDQSSAA</sequence>
<feature type="transmembrane region" description="Helical" evidence="3">
    <location>
        <begin position="51"/>
        <end position="74"/>
    </location>
</feature>
<feature type="transmembrane region" description="Helical" evidence="3">
    <location>
        <begin position="20"/>
        <end position="39"/>
    </location>
</feature>
<dbReference type="Proteomes" id="UP000638981">
    <property type="component" value="Unassembled WGS sequence"/>
</dbReference>
<feature type="domain" description="GGDEF" evidence="5">
    <location>
        <begin position="151"/>
        <end position="278"/>
    </location>
</feature>
<comment type="caution">
    <text evidence="6">The sequence shown here is derived from an EMBL/GenBank/DDBJ whole genome shotgun (WGS) entry which is preliminary data.</text>
</comment>
<organism evidence="6 7">
    <name type="scientific">Neogemmobacter tilapiae</name>
    <dbReference type="NCBI Taxonomy" id="875041"/>
    <lineage>
        <taxon>Bacteria</taxon>
        <taxon>Pseudomonadati</taxon>
        <taxon>Pseudomonadota</taxon>
        <taxon>Alphaproteobacteria</taxon>
        <taxon>Rhodobacterales</taxon>
        <taxon>Paracoccaceae</taxon>
        <taxon>Neogemmobacter</taxon>
    </lineage>
</organism>
<dbReference type="Pfam" id="PF00990">
    <property type="entry name" value="GGDEF"/>
    <property type="match status" value="1"/>
</dbReference>
<dbReference type="InterPro" id="IPR043128">
    <property type="entry name" value="Rev_trsase/Diguanyl_cyclase"/>
</dbReference>
<evidence type="ECO:0000259" key="5">
    <source>
        <dbReference type="PROSITE" id="PS50887"/>
    </source>
</evidence>
<evidence type="ECO:0000259" key="4">
    <source>
        <dbReference type="PROSITE" id="PS50885"/>
    </source>
</evidence>
<dbReference type="Gene3D" id="6.10.340.10">
    <property type="match status" value="1"/>
</dbReference>
<dbReference type="EMBL" id="BMYJ01000008">
    <property type="protein sequence ID" value="GHC61475.1"/>
    <property type="molecule type" value="Genomic_DNA"/>
</dbReference>
<dbReference type="PROSITE" id="PS50887">
    <property type="entry name" value="GGDEF"/>
    <property type="match status" value="1"/>
</dbReference>
<dbReference type="SUPFAM" id="SSF55073">
    <property type="entry name" value="Nucleotide cyclase"/>
    <property type="match status" value="1"/>
</dbReference>
<keyword evidence="3" id="KW-0812">Transmembrane</keyword>
<reference evidence="6" key="2">
    <citation type="submission" date="2020-09" db="EMBL/GenBank/DDBJ databases">
        <authorList>
            <person name="Sun Q."/>
            <person name="Kim S."/>
        </authorList>
    </citation>
    <scope>NUCLEOTIDE SEQUENCE</scope>
    <source>
        <strain evidence="6">KCTC 23310</strain>
    </source>
</reference>
<dbReference type="NCBIfam" id="TIGR00254">
    <property type="entry name" value="GGDEF"/>
    <property type="match status" value="1"/>
</dbReference>
<proteinExistence type="predicted"/>
<dbReference type="Gene3D" id="3.30.70.270">
    <property type="match status" value="1"/>
</dbReference>
<dbReference type="SMART" id="SM00267">
    <property type="entry name" value="GGDEF"/>
    <property type="match status" value="1"/>
</dbReference>
<dbReference type="InterPro" id="IPR000160">
    <property type="entry name" value="GGDEF_dom"/>
</dbReference>
<dbReference type="InterPro" id="IPR050469">
    <property type="entry name" value="Diguanylate_Cyclase"/>
</dbReference>
<dbReference type="AlphaFoldDB" id="A0A918TSJ1"/>
<evidence type="ECO:0000256" key="1">
    <source>
        <dbReference type="ARBA" id="ARBA00012528"/>
    </source>
</evidence>
<keyword evidence="3" id="KW-1133">Transmembrane helix</keyword>
<keyword evidence="7" id="KW-1185">Reference proteome</keyword>
<accession>A0A918TSJ1</accession>
<dbReference type="GO" id="GO:0016020">
    <property type="term" value="C:membrane"/>
    <property type="evidence" value="ECO:0007669"/>
    <property type="project" value="InterPro"/>
</dbReference>
<dbReference type="GO" id="GO:0052621">
    <property type="term" value="F:diguanylate cyclase activity"/>
    <property type="evidence" value="ECO:0007669"/>
    <property type="project" value="UniProtKB-EC"/>
</dbReference>